<name>A0A1H4DZH1_9GAMM</name>
<dbReference type="OrthoDB" id="9795554at2"/>
<protein>
    <recommendedName>
        <fullName evidence="2">Sialate O-acetylesterase domain-containing protein</fullName>
    </recommendedName>
</protein>
<evidence type="ECO:0000313" key="4">
    <source>
        <dbReference type="Proteomes" id="UP000199397"/>
    </source>
</evidence>
<evidence type="ECO:0000313" key="3">
    <source>
        <dbReference type="EMBL" id="SEA77899.1"/>
    </source>
</evidence>
<dbReference type="InterPro" id="IPR005181">
    <property type="entry name" value="SASA"/>
</dbReference>
<dbReference type="SUPFAM" id="SSF52266">
    <property type="entry name" value="SGNH hydrolase"/>
    <property type="match status" value="1"/>
</dbReference>
<dbReference type="PANTHER" id="PTHR31988:SF19">
    <property type="entry name" value="9-O-ACETYL-N-ACETYLNEURAMINIC ACID DEACETYLASE-RELATED"/>
    <property type="match status" value="1"/>
</dbReference>
<dbReference type="GO" id="GO:0016788">
    <property type="term" value="F:hydrolase activity, acting on ester bonds"/>
    <property type="evidence" value="ECO:0007669"/>
    <property type="project" value="UniProtKB-ARBA"/>
</dbReference>
<evidence type="ECO:0000256" key="1">
    <source>
        <dbReference type="ARBA" id="ARBA00022801"/>
    </source>
</evidence>
<proteinExistence type="predicted"/>
<dbReference type="PANTHER" id="PTHR31988">
    <property type="entry name" value="ESTERASE, PUTATIVE (DUF303)-RELATED"/>
    <property type="match status" value="1"/>
</dbReference>
<accession>A0A1H4DZH1</accession>
<keyword evidence="1" id="KW-0378">Hydrolase</keyword>
<dbReference type="EMBL" id="FNQP01000013">
    <property type="protein sequence ID" value="SEA77899.1"/>
    <property type="molecule type" value="Genomic_DNA"/>
</dbReference>
<evidence type="ECO:0000259" key="2">
    <source>
        <dbReference type="Pfam" id="PF03629"/>
    </source>
</evidence>
<dbReference type="Gene3D" id="3.40.50.1110">
    <property type="entry name" value="SGNH hydrolase"/>
    <property type="match status" value="1"/>
</dbReference>
<dbReference type="InterPro" id="IPR052940">
    <property type="entry name" value="Carb_Esterase_6"/>
</dbReference>
<gene>
    <name evidence="3" type="ORF">SAMN05660964_02418</name>
</gene>
<dbReference type="Proteomes" id="UP000199397">
    <property type="component" value="Unassembled WGS sequence"/>
</dbReference>
<dbReference type="STRING" id="525918.SAMN05660964_02418"/>
<reference evidence="3 4" key="1">
    <citation type="submission" date="2016-10" db="EMBL/GenBank/DDBJ databases">
        <authorList>
            <person name="de Groot N.N."/>
        </authorList>
    </citation>
    <scope>NUCLEOTIDE SEQUENCE [LARGE SCALE GENOMIC DNA]</scope>
    <source>
        <strain evidence="3 4">DSM 21228</strain>
    </source>
</reference>
<dbReference type="Pfam" id="PF03629">
    <property type="entry name" value="SASA"/>
    <property type="match status" value="1"/>
</dbReference>
<dbReference type="RefSeq" id="WP_093068965.1">
    <property type="nucleotide sequence ID" value="NZ_FNQP01000013.1"/>
</dbReference>
<keyword evidence="4" id="KW-1185">Reference proteome</keyword>
<dbReference type="AlphaFoldDB" id="A0A1H4DZH1"/>
<sequence length="247" mass="27534">MRFFWMPLLALLLLAQTPAIWAKDRLILLAGQSNMMGRGKVSELPATYKTTPANVKYFYQGREHPLAKFAWFGPEVSFAHEVARAFPNDTIILVKQAASGSLIQQWQPDQALYKALLRQVGFATPKDTTLQADAILWMQGESDAQESIGVAQQYGKRLTTLVTQLRTDLAAPNSLFIYGQINLEHEKHAESIAAVRSQQQAAQQQLPRALMVSSDGLGKQIDGIHYDAAGQMELGKRFAKAYIQQMK</sequence>
<dbReference type="InterPro" id="IPR036514">
    <property type="entry name" value="SGNH_hydro_sf"/>
</dbReference>
<organism evidence="3 4">
    <name type="scientific">Thiothrix caldifontis</name>
    <dbReference type="NCBI Taxonomy" id="525918"/>
    <lineage>
        <taxon>Bacteria</taxon>
        <taxon>Pseudomonadati</taxon>
        <taxon>Pseudomonadota</taxon>
        <taxon>Gammaproteobacteria</taxon>
        <taxon>Thiotrichales</taxon>
        <taxon>Thiotrichaceae</taxon>
        <taxon>Thiothrix</taxon>
    </lineage>
</organism>
<feature type="domain" description="Sialate O-acetylesterase" evidence="2">
    <location>
        <begin position="25"/>
        <end position="244"/>
    </location>
</feature>